<comment type="caution">
    <text evidence="2">The sequence shown here is derived from an EMBL/GenBank/DDBJ whole genome shotgun (WGS) entry which is preliminary data.</text>
</comment>
<dbReference type="PANTHER" id="PTHR23131:SF4">
    <property type="entry name" value="METALLO-BETA-LACTAMASE SUPERFAMILY POTEIN"/>
    <property type="match status" value="1"/>
</dbReference>
<keyword evidence="2" id="KW-0378">Hydrolase</keyword>
<dbReference type="PANTHER" id="PTHR23131">
    <property type="entry name" value="ENDORIBONUCLEASE LACTB2"/>
    <property type="match status" value="1"/>
</dbReference>
<dbReference type="EMBL" id="BMDP01000003">
    <property type="protein sequence ID" value="GGI55273.1"/>
    <property type="molecule type" value="Genomic_DNA"/>
</dbReference>
<dbReference type="InterPro" id="IPR048933">
    <property type="entry name" value="B_lactamase-like_C"/>
</dbReference>
<organism evidence="2 3">
    <name type="scientific">Oxalicibacterium solurbis</name>
    <dbReference type="NCBI Taxonomy" id="69280"/>
    <lineage>
        <taxon>Bacteria</taxon>
        <taxon>Pseudomonadati</taxon>
        <taxon>Pseudomonadota</taxon>
        <taxon>Betaproteobacteria</taxon>
        <taxon>Burkholderiales</taxon>
        <taxon>Oxalobacteraceae</taxon>
        <taxon>Oxalicibacterium</taxon>
    </lineage>
</organism>
<dbReference type="GO" id="GO:0016787">
    <property type="term" value="F:hydrolase activity"/>
    <property type="evidence" value="ECO:0007669"/>
    <property type="project" value="UniProtKB-KW"/>
</dbReference>
<protein>
    <submittedName>
        <fullName evidence="2">Zn-dependent hydrolase</fullName>
    </submittedName>
</protein>
<dbReference type="InterPro" id="IPR036388">
    <property type="entry name" value="WH-like_DNA-bd_sf"/>
</dbReference>
<proteinExistence type="predicted"/>
<gene>
    <name evidence="2" type="ORF">GCM10011430_24470</name>
</gene>
<dbReference type="Pfam" id="PF00753">
    <property type="entry name" value="Lactamase_B"/>
    <property type="match status" value="1"/>
</dbReference>
<dbReference type="SMART" id="SM00849">
    <property type="entry name" value="Lactamase_B"/>
    <property type="match status" value="1"/>
</dbReference>
<evidence type="ECO:0000259" key="1">
    <source>
        <dbReference type="SMART" id="SM00849"/>
    </source>
</evidence>
<evidence type="ECO:0000313" key="3">
    <source>
        <dbReference type="Proteomes" id="UP000627205"/>
    </source>
</evidence>
<evidence type="ECO:0000313" key="2">
    <source>
        <dbReference type="EMBL" id="GGI55273.1"/>
    </source>
</evidence>
<sequence length="355" mass="40028">MNPLESQLDYPFGDALPETGTVLDVAPGIKWLRMGLPFALNHINLWLLEDERETDAGMQRGWAAIDCGVANDATRAAWEQIFATQLNGLPILRVIATHCHPDHVGLADWICQRWHAPLWMTTGEYGFARMMSAGLPGADGTSNFPFFRQHGLVDPAMVAELEGRRSYYPTMVPSMPTSYVRIHDEQVFRIGKHDWRIITGFGHSPEHAALYCEELNVLISGDMVLPRISTNVSVFAIEPESNPVQQFLDSLTKFKDLPVDTLTLPSHGKPFRGLHTRITQLRDHHAARLEEVLEACATPKSAADIVPIMFKRQLDAHQLTFAMGEALAHLNKLWIDEMLERINYNDKVVRFKTIN</sequence>
<dbReference type="InterPro" id="IPR001279">
    <property type="entry name" value="Metallo-B-lactamas"/>
</dbReference>
<reference evidence="2" key="2">
    <citation type="submission" date="2020-09" db="EMBL/GenBank/DDBJ databases">
        <authorList>
            <person name="Sun Q."/>
            <person name="Sedlacek I."/>
        </authorList>
    </citation>
    <scope>NUCLEOTIDE SEQUENCE</scope>
    <source>
        <strain evidence="2">CCM 7664</strain>
    </source>
</reference>
<dbReference type="AlphaFoldDB" id="A0A8J3F6W1"/>
<dbReference type="SUPFAM" id="SSF56281">
    <property type="entry name" value="Metallo-hydrolase/oxidoreductase"/>
    <property type="match status" value="1"/>
</dbReference>
<feature type="domain" description="Metallo-beta-lactamase" evidence="1">
    <location>
        <begin position="42"/>
        <end position="267"/>
    </location>
</feature>
<dbReference type="Gene3D" id="1.10.10.10">
    <property type="entry name" value="Winged helix-like DNA-binding domain superfamily/Winged helix DNA-binding domain"/>
    <property type="match status" value="1"/>
</dbReference>
<keyword evidence="3" id="KW-1185">Reference proteome</keyword>
<dbReference type="InterPro" id="IPR036866">
    <property type="entry name" value="RibonucZ/Hydroxyglut_hydro"/>
</dbReference>
<reference evidence="2" key="1">
    <citation type="journal article" date="2014" name="Int. J. Syst. Evol. Microbiol.">
        <title>Complete genome sequence of Corynebacterium casei LMG S-19264T (=DSM 44701T), isolated from a smear-ripened cheese.</title>
        <authorList>
            <consortium name="US DOE Joint Genome Institute (JGI-PGF)"/>
            <person name="Walter F."/>
            <person name="Albersmeier A."/>
            <person name="Kalinowski J."/>
            <person name="Ruckert C."/>
        </authorList>
    </citation>
    <scope>NUCLEOTIDE SEQUENCE</scope>
    <source>
        <strain evidence="2">CCM 7664</strain>
    </source>
</reference>
<dbReference type="RefSeq" id="WP_188422140.1">
    <property type="nucleotide sequence ID" value="NZ_BMDP01000003.1"/>
</dbReference>
<accession>A0A8J3F6W1</accession>
<dbReference type="Proteomes" id="UP000627205">
    <property type="component" value="Unassembled WGS sequence"/>
</dbReference>
<dbReference type="Gene3D" id="3.60.15.10">
    <property type="entry name" value="Ribonuclease Z/Hydroxyacylglutathione hydrolase-like"/>
    <property type="match status" value="1"/>
</dbReference>
<dbReference type="InterPro" id="IPR050662">
    <property type="entry name" value="Sec-metab_biosynth-thioest"/>
</dbReference>
<name>A0A8J3F6W1_9BURK</name>
<dbReference type="Pfam" id="PF21221">
    <property type="entry name" value="B_lactamase-like_C"/>
    <property type="match status" value="1"/>
</dbReference>